<dbReference type="EMBL" id="BMDE01000004">
    <property type="protein sequence ID" value="GGH92798.1"/>
    <property type="molecule type" value="Genomic_DNA"/>
</dbReference>
<dbReference type="RefSeq" id="WP_093985057.1">
    <property type="nucleotide sequence ID" value="NZ_BMDE01000004.1"/>
</dbReference>
<dbReference type="Proteomes" id="UP000655550">
    <property type="component" value="Unassembled WGS sequence"/>
</dbReference>
<keyword evidence="1" id="KW-1133">Transmembrane helix</keyword>
<organism evidence="2 3">
    <name type="scientific">Pseudomonas fluvialis</name>
    <dbReference type="NCBI Taxonomy" id="1793966"/>
    <lineage>
        <taxon>Bacteria</taxon>
        <taxon>Pseudomonadati</taxon>
        <taxon>Pseudomonadota</taxon>
        <taxon>Gammaproteobacteria</taxon>
        <taxon>Pseudomonadales</taxon>
        <taxon>Pseudomonadaceae</taxon>
        <taxon>Pseudomonas</taxon>
    </lineage>
</organism>
<name>A0ABQ2ANF1_9PSED</name>
<accession>A0ABQ2ANF1</accession>
<gene>
    <name evidence="2" type="ORF">GCM10007363_15920</name>
</gene>
<proteinExistence type="predicted"/>
<keyword evidence="3" id="KW-1185">Reference proteome</keyword>
<evidence type="ECO:0000256" key="1">
    <source>
        <dbReference type="SAM" id="Phobius"/>
    </source>
</evidence>
<evidence type="ECO:0000313" key="3">
    <source>
        <dbReference type="Proteomes" id="UP000655550"/>
    </source>
</evidence>
<comment type="caution">
    <text evidence="2">The sequence shown here is derived from an EMBL/GenBank/DDBJ whole genome shotgun (WGS) entry which is preliminary data.</text>
</comment>
<dbReference type="PIRSF" id="PIRSF015875">
    <property type="entry name" value="UCP015875"/>
    <property type="match status" value="1"/>
</dbReference>
<keyword evidence="1" id="KW-0472">Membrane</keyword>
<protein>
    <submittedName>
        <fullName evidence="2">Membrane protein</fullName>
    </submittedName>
</protein>
<sequence>MLFWLIKSVHLLAAIAFFGTLFYQLLIMPAALRGLSDTQRQTAELALAARTRQLLHWVVGLLYGAGFYLAWHYRSLLGAAPEVLAGLLLWLKIGLALSIVVHYGALAWLRRSGQMTARREARLLYAVLAQMVLIVLLAKGLFVFA</sequence>
<feature type="transmembrane region" description="Helical" evidence="1">
    <location>
        <begin position="121"/>
        <end position="144"/>
    </location>
</feature>
<feature type="transmembrane region" description="Helical" evidence="1">
    <location>
        <begin position="53"/>
        <end position="71"/>
    </location>
</feature>
<keyword evidence="1" id="KW-0812">Transmembrane</keyword>
<feature type="transmembrane region" description="Helical" evidence="1">
    <location>
        <begin position="12"/>
        <end position="32"/>
    </location>
</feature>
<reference evidence="3" key="1">
    <citation type="journal article" date="2019" name="Int. J. Syst. Evol. Microbiol.">
        <title>The Global Catalogue of Microorganisms (GCM) 10K type strain sequencing project: providing services to taxonomists for standard genome sequencing and annotation.</title>
        <authorList>
            <consortium name="The Broad Institute Genomics Platform"/>
            <consortium name="The Broad Institute Genome Sequencing Center for Infectious Disease"/>
            <person name="Wu L."/>
            <person name="Ma J."/>
        </authorList>
    </citation>
    <scope>NUCLEOTIDE SEQUENCE [LARGE SCALE GENOMIC DNA]</scope>
    <source>
        <strain evidence="3">CCM 8778</strain>
    </source>
</reference>
<evidence type="ECO:0000313" key="2">
    <source>
        <dbReference type="EMBL" id="GGH92798.1"/>
    </source>
</evidence>
<dbReference type="InterPro" id="IPR007418">
    <property type="entry name" value="DUF474"/>
</dbReference>
<feature type="transmembrane region" description="Helical" evidence="1">
    <location>
        <begin position="83"/>
        <end position="109"/>
    </location>
</feature>